<dbReference type="InterPro" id="IPR018866">
    <property type="entry name" value="Znf-4CXXC_R1"/>
</dbReference>
<keyword evidence="7" id="KW-0408">Iron</keyword>
<sequence>MAAVDFRVGPVGWALGDVAAADVKEEEEEEQKGAREDAADADWSVQLETMKGEAGRKRKREGPPSGPPPKRQCVEAAADLTPSPASSESGPASLSPAQCMSEPASPPLALAQCKSEPASPPPAQCKAKPASPSPVQCKLEPAFPPPAQCQSPPESVEPPPLVPAAAKEEEEVEEDVLEDMAKEGKDRAPSTRGRKQGPSRDRRSCHQCKRVKPKREVMIRCQRCDLRIYCAACIRNRYPALSEAEAREACPFCRGVCICSLCTDKGKQAKPKSATHPALPHLHAAHPAPHAAAARRHSSTSHRRHSPTPARRRLAPHPQASLAAPSDSHAMPGLTTAPRARPHDAAAWWRMRRAWAVTRRICPSRRPAAGSSTHPRRRTTQSASSASRKCNGSMSVARKNKASATGVRSPGARNVARRTKAIDHSFTVTNASARSDDVDTSVARADEVDADTKRKYASYLLHYLLPCLTQLNKDQMEELQAEARIQGLELSELNVEQAASSNNERIFCNNCDTSIFDLHRSCPNCCSFELCIVCCKEIREGLKSICQESVPKPKFRGIDYMHGGEPDKLINNDETDVSSYQSKSIKWDAEADGSIYCPPSELGGCGNHILKLRRILPRDRLIKLEMDASQMSKQLGTSDVVRTDTCECSCSTNHENTRKAANRENSKDNYLYCPISDNGKPDDLKHFQRHWVKGEPVIVKGVLQKMSRLSWEPSEMWSEVHGATTSSDMEKVIECLSCCEAEICTKDFFNGYSEGRIYANFWPEMLKLKDWPPSNRFDDLLPSHGTKYINSLPFQPYTNLKSGLLNVSALLPDDVIKLDMGPKSYIAYGYAQELGRGDSVTKLHCDLSDAVNVLMHTAKVIPSKEQELAIRNLKTRHAAQDRRDCLGNVSIDGNGTSLEHQDISSPKYCEDDEGGALWDIFRREDVEDLKKYLTKHSKEFRHVYCIPVEKTFNPVHDETFYLTKEHKRKLKEEYGIEPWTFVQRLGEAVFIPAGCPHQVRNLKSCNKIALDFVSPENIQQCISLTEDFRRLPKNHRVKEDKLEGTRR</sequence>
<dbReference type="InterPro" id="IPR003347">
    <property type="entry name" value="JmjC_dom"/>
</dbReference>
<evidence type="ECO:0000313" key="14">
    <source>
        <dbReference type="EMBL" id="TVU09444.1"/>
    </source>
</evidence>
<dbReference type="GO" id="GO:0032454">
    <property type="term" value="F:histone H3K9 demethylase activity"/>
    <property type="evidence" value="ECO:0007669"/>
    <property type="project" value="InterPro"/>
</dbReference>
<evidence type="ECO:0000256" key="6">
    <source>
        <dbReference type="ARBA" id="ARBA00023002"/>
    </source>
</evidence>
<evidence type="ECO:0000256" key="2">
    <source>
        <dbReference type="ARBA" id="ARBA00006801"/>
    </source>
</evidence>
<evidence type="ECO:0000256" key="11">
    <source>
        <dbReference type="ARBA" id="ARBA00060112"/>
    </source>
</evidence>
<dbReference type="Pfam" id="PF10497">
    <property type="entry name" value="zf-4CXXC_R1"/>
    <property type="match status" value="1"/>
</dbReference>
<keyword evidence="15" id="KW-1185">Reference proteome</keyword>
<keyword evidence="8" id="KW-0805">Transcription regulation</keyword>
<feature type="compositionally biased region" description="Basic residues" evidence="12">
    <location>
        <begin position="293"/>
        <end position="315"/>
    </location>
</feature>
<dbReference type="PROSITE" id="PS51184">
    <property type="entry name" value="JMJC"/>
    <property type="match status" value="1"/>
</dbReference>
<feature type="compositionally biased region" description="Low complexity" evidence="12">
    <location>
        <begin position="82"/>
        <end position="97"/>
    </location>
</feature>
<reference evidence="14 15" key="1">
    <citation type="journal article" date="2019" name="Sci. Rep.">
        <title>A high-quality genome of Eragrostis curvula grass provides insights into Poaceae evolution and supports new strategies to enhance forage quality.</title>
        <authorList>
            <person name="Carballo J."/>
            <person name="Santos B.A.C.M."/>
            <person name="Zappacosta D."/>
            <person name="Garbus I."/>
            <person name="Selva J.P."/>
            <person name="Gallo C.A."/>
            <person name="Diaz A."/>
            <person name="Albertini E."/>
            <person name="Caccamo M."/>
            <person name="Echenique V."/>
        </authorList>
    </citation>
    <scope>NUCLEOTIDE SEQUENCE [LARGE SCALE GENOMIC DNA]</scope>
    <source>
        <strain evidence="15">cv. Victoria</strain>
        <tissue evidence="14">Leaf</tissue>
    </source>
</reference>
<evidence type="ECO:0000256" key="12">
    <source>
        <dbReference type="SAM" id="MobiDB-lite"/>
    </source>
</evidence>
<dbReference type="SMART" id="SM00558">
    <property type="entry name" value="JmjC"/>
    <property type="match status" value="1"/>
</dbReference>
<keyword evidence="4" id="KW-0863">Zinc-finger</keyword>
<dbReference type="Gene3D" id="2.60.120.650">
    <property type="entry name" value="Cupin"/>
    <property type="match status" value="1"/>
</dbReference>
<comment type="caution">
    <text evidence="14">The sequence shown here is derived from an EMBL/GenBank/DDBJ whole genome shotgun (WGS) entry which is preliminary data.</text>
</comment>
<dbReference type="OrthoDB" id="1667110at2759"/>
<dbReference type="GO" id="GO:0008270">
    <property type="term" value="F:zinc ion binding"/>
    <property type="evidence" value="ECO:0007669"/>
    <property type="project" value="UniProtKB-KW"/>
</dbReference>
<protein>
    <recommendedName>
        <fullName evidence="13">JmjC domain-containing protein</fullName>
    </recommendedName>
</protein>
<feature type="domain" description="JmjC" evidence="13">
    <location>
        <begin position="784"/>
        <end position="1029"/>
    </location>
</feature>
<keyword evidence="3" id="KW-0479">Metal-binding</keyword>
<dbReference type="GO" id="GO:0031490">
    <property type="term" value="F:chromatin DNA binding"/>
    <property type="evidence" value="ECO:0007669"/>
    <property type="project" value="TreeGrafter"/>
</dbReference>
<comment type="subcellular location">
    <subcellularLocation>
        <location evidence="1">Nucleus</location>
    </subcellularLocation>
</comment>
<keyword evidence="9" id="KW-0804">Transcription</keyword>
<dbReference type="GO" id="GO:0016491">
    <property type="term" value="F:oxidoreductase activity"/>
    <property type="evidence" value="ECO:0007669"/>
    <property type="project" value="UniProtKB-KW"/>
</dbReference>
<feature type="compositionally biased region" description="Acidic residues" evidence="12">
    <location>
        <begin position="168"/>
        <end position="178"/>
    </location>
</feature>
<evidence type="ECO:0000259" key="13">
    <source>
        <dbReference type="PROSITE" id="PS51184"/>
    </source>
</evidence>
<feature type="compositionally biased region" description="Basic and acidic residues" evidence="12">
    <location>
        <begin position="179"/>
        <end position="189"/>
    </location>
</feature>
<evidence type="ECO:0000256" key="4">
    <source>
        <dbReference type="ARBA" id="ARBA00022771"/>
    </source>
</evidence>
<dbReference type="GO" id="GO:0003712">
    <property type="term" value="F:transcription coregulator activity"/>
    <property type="evidence" value="ECO:0007669"/>
    <property type="project" value="TreeGrafter"/>
</dbReference>
<dbReference type="PANTHER" id="PTHR12549">
    <property type="entry name" value="JMJC DOMAIN-CONTAINING HISTONE DEMETHYLATION PROTEIN"/>
    <property type="match status" value="1"/>
</dbReference>
<evidence type="ECO:0000313" key="15">
    <source>
        <dbReference type="Proteomes" id="UP000324897"/>
    </source>
</evidence>
<evidence type="ECO:0000256" key="9">
    <source>
        <dbReference type="ARBA" id="ARBA00023163"/>
    </source>
</evidence>
<dbReference type="EMBL" id="RWGY01000039">
    <property type="protein sequence ID" value="TVU09444.1"/>
    <property type="molecule type" value="Genomic_DNA"/>
</dbReference>
<dbReference type="SUPFAM" id="SSF51197">
    <property type="entry name" value="Clavaminate synthase-like"/>
    <property type="match status" value="1"/>
</dbReference>
<keyword evidence="10" id="KW-0539">Nucleus</keyword>
<name>A0A5J9TDR0_9POAL</name>
<feature type="region of interest" description="Disordered" evidence="12">
    <location>
        <begin position="20"/>
        <end position="207"/>
    </location>
</feature>
<gene>
    <name evidence="14" type="ORF">EJB05_42916</name>
</gene>
<feature type="region of interest" description="Disordered" evidence="12">
    <location>
        <begin position="286"/>
        <end position="344"/>
    </location>
</feature>
<evidence type="ECO:0000256" key="1">
    <source>
        <dbReference type="ARBA" id="ARBA00004123"/>
    </source>
</evidence>
<dbReference type="PANTHER" id="PTHR12549:SF53">
    <property type="entry name" value="JMJC DOMAIN-CONTAINING PROTEIN"/>
    <property type="match status" value="1"/>
</dbReference>
<dbReference type="InterPro" id="IPR045109">
    <property type="entry name" value="LSDs-like"/>
</dbReference>
<evidence type="ECO:0000256" key="8">
    <source>
        <dbReference type="ARBA" id="ARBA00023015"/>
    </source>
</evidence>
<dbReference type="Pfam" id="PF02373">
    <property type="entry name" value="JmjC"/>
    <property type="match status" value="1"/>
</dbReference>
<evidence type="ECO:0000256" key="3">
    <source>
        <dbReference type="ARBA" id="ARBA00022723"/>
    </source>
</evidence>
<keyword evidence="6" id="KW-0560">Oxidoreductase</keyword>
<dbReference type="Proteomes" id="UP000324897">
    <property type="component" value="Chromosome 3"/>
</dbReference>
<dbReference type="GO" id="GO:0006357">
    <property type="term" value="P:regulation of transcription by RNA polymerase II"/>
    <property type="evidence" value="ECO:0007669"/>
    <property type="project" value="TreeGrafter"/>
</dbReference>
<evidence type="ECO:0000256" key="7">
    <source>
        <dbReference type="ARBA" id="ARBA00023004"/>
    </source>
</evidence>
<accession>A0A5J9TDR0</accession>
<comment type="function">
    <text evidence="11">May function as histone H3 lysine demethylase and be involved in regulation of gene expression.</text>
</comment>
<dbReference type="GO" id="GO:0000118">
    <property type="term" value="C:histone deacetylase complex"/>
    <property type="evidence" value="ECO:0007669"/>
    <property type="project" value="TreeGrafter"/>
</dbReference>
<dbReference type="AlphaFoldDB" id="A0A5J9TDR0"/>
<comment type="similarity">
    <text evidence="2">Belongs to the JARID1 histone demethylase family.</text>
</comment>
<dbReference type="GO" id="GO:0000785">
    <property type="term" value="C:chromatin"/>
    <property type="evidence" value="ECO:0007669"/>
    <property type="project" value="TreeGrafter"/>
</dbReference>
<dbReference type="Gramene" id="TVU09444">
    <property type="protein sequence ID" value="TVU09444"/>
    <property type="gene ID" value="EJB05_42916"/>
</dbReference>
<dbReference type="FunFam" id="2.60.120.650:FF:000026">
    <property type="entry name" value="Transcription factor jumonji domain-containing protein"/>
    <property type="match status" value="1"/>
</dbReference>
<evidence type="ECO:0000256" key="5">
    <source>
        <dbReference type="ARBA" id="ARBA00022833"/>
    </source>
</evidence>
<evidence type="ECO:0000256" key="10">
    <source>
        <dbReference type="ARBA" id="ARBA00023242"/>
    </source>
</evidence>
<proteinExistence type="inferred from homology"/>
<feature type="region of interest" description="Disordered" evidence="12">
    <location>
        <begin position="365"/>
        <end position="413"/>
    </location>
</feature>
<keyword evidence="5" id="KW-0862">Zinc</keyword>
<organism evidence="14 15">
    <name type="scientific">Eragrostis curvula</name>
    <name type="common">weeping love grass</name>
    <dbReference type="NCBI Taxonomy" id="38414"/>
    <lineage>
        <taxon>Eukaryota</taxon>
        <taxon>Viridiplantae</taxon>
        <taxon>Streptophyta</taxon>
        <taxon>Embryophyta</taxon>
        <taxon>Tracheophyta</taxon>
        <taxon>Spermatophyta</taxon>
        <taxon>Magnoliopsida</taxon>
        <taxon>Liliopsida</taxon>
        <taxon>Poales</taxon>
        <taxon>Poaceae</taxon>
        <taxon>PACMAD clade</taxon>
        <taxon>Chloridoideae</taxon>
        <taxon>Eragrostideae</taxon>
        <taxon>Eragrostidinae</taxon>
        <taxon>Eragrostis</taxon>
    </lineage>
</organism>